<accession>A0A417XYS4</accession>
<organism evidence="2 3">
    <name type="scientific">Nocardioides immobilis</name>
    <dbReference type="NCBI Taxonomy" id="2049295"/>
    <lineage>
        <taxon>Bacteria</taxon>
        <taxon>Bacillati</taxon>
        <taxon>Actinomycetota</taxon>
        <taxon>Actinomycetes</taxon>
        <taxon>Propionibacteriales</taxon>
        <taxon>Nocardioidaceae</taxon>
        <taxon>Nocardioides</taxon>
    </lineage>
</organism>
<dbReference type="EMBL" id="QXGH01000023">
    <property type="protein sequence ID" value="RHW25509.1"/>
    <property type="molecule type" value="Genomic_DNA"/>
</dbReference>
<dbReference type="RefSeq" id="WP_118926748.1">
    <property type="nucleotide sequence ID" value="NZ_QXGH01000023.1"/>
</dbReference>
<keyword evidence="1" id="KW-0812">Transmembrane</keyword>
<dbReference type="Proteomes" id="UP000283644">
    <property type="component" value="Unassembled WGS sequence"/>
</dbReference>
<keyword evidence="1" id="KW-0472">Membrane</keyword>
<keyword evidence="3" id="KW-1185">Reference proteome</keyword>
<proteinExistence type="predicted"/>
<comment type="caution">
    <text evidence="2">The sequence shown here is derived from an EMBL/GenBank/DDBJ whole genome shotgun (WGS) entry which is preliminary data.</text>
</comment>
<gene>
    <name evidence="2" type="ORF">D0Z08_18530</name>
</gene>
<reference evidence="2 3" key="1">
    <citation type="submission" date="2018-09" db="EMBL/GenBank/DDBJ databases">
        <title>Genome sequencing of Nocardioides immobilis CCTCC AB 2017083 for comparison to Nocardioides silvaticus.</title>
        <authorList>
            <person name="Li C."/>
            <person name="Wang G."/>
        </authorList>
    </citation>
    <scope>NUCLEOTIDE SEQUENCE [LARGE SCALE GENOMIC DNA]</scope>
    <source>
        <strain evidence="2 3">CCTCC AB 2017083</strain>
    </source>
</reference>
<name>A0A417XYS4_9ACTN</name>
<evidence type="ECO:0000313" key="3">
    <source>
        <dbReference type="Proteomes" id="UP000283644"/>
    </source>
</evidence>
<feature type="transmembrane region" description="Helical" evidence="1">
    <location>
        <begin position="28"/>
        <end position="48"/>
    </location>
</feature>
<sequence length="62" mass="6905">MPVILAVILLCGPLMILTGLGARRRGQALAPAAAAGLFFPVAWIVWYVRDEHPYRRTHHQNV</sequence>
<evidence type="ECO:0000256" key="1">
    <source>
        <dbReference type="SAM" id="Phobius"/>
    </source>
</evidence>
<protein>
    <submittedName>
        <fullName evidence="2">Uncharacterized protein</fullName>
    </submittedName>
</protein>
<keyword evidence="1" id="KW-1133">Transmembrane helix</keyword>
<dbReference type="AlphaFoldDB" id="A0A417XYS4"/>
<evidence type="ECO:0000313" key="2">
    <source>
        <dbReference type="EMBL" id="RHW25509.1"/>
    </source>
</evidence>